<keyword evidence="5" id="KW-1133">Transmembrane helix</keyword>
<evidence type="ECO:0000313" key="11">
    <source>
        <dbReference type="EMBL" id="KAK7065511.1"/>
    </source>
</evidence>
<dbReference type="EC" id="2.8.2.-" evidence="9"/>
<keyword evidence="4" id="KW-0812">Transmembrane</keyword>
<evidence type="ECO:0000256" key="2">
    <source>
        <dbReference type="ARBA" id="ARBA00006339"/>
    </source>
</evidence>
<keyword evidence="3 9" id="KW-0808">Transferase</keyword>
<accession>A0AAN8ZRG4</accession>
<evidence type="ECO:0000256" key="7">
    <source>
        <dbReference type="ARBA" id="ARBA00023136"/>
    </source>
</evidence>
<dbReference type="Pfam" id="PF03567">
    <property type="entry name" value="Sulfotransfer_2"/>
    <property type="match status" value="1"/>
</dbReference>
<gene>
    <name evidence="11" type="ORF">SK128_011010</name>
</gene>
<protein>
    <recommendedName>
        <fullName evidence="9">Carbohydrate sulfotransferase</fullName>
        <ecNumber evidence="9">2.8.2.-</ecNumber>
    </recommendedName>
</protein>
<keyword evidence="9" id="KW-0735">Signal-anchor</keyword>
<evidence type="ECO:0000256" key="3">
    <source>
        <dbReference type="ARBA" id="ARBA00022679"/>
    </source>
</evidence>
<comment type="similarity">
    <text evidence="2 9">Belongs to the sulfotransferase 2 family.</text>
</comment>
<sequence length="397" mass="46541">MTVAMTIFFIINNAKLKVLQARYTKCVIQEEDHNILQQSTQNIIANAVDGKEETYMAGNHQISPSSSFSDGNLRASGKEKPFQVRSPTSSFSSWDRAWDAWQEEQRKRKETLQKVCRKNGRAVNNNQWRYLLQYDVNILKHILVSDQYKAMYCYLNKVGSSTWTRIWSILSGIVNATTYEEVSNLGVHRGIPQNLSLLAKNNTMDELISKLQNYTKVIVVRHPLERLLSAYFHKITMLAEYSFRKNESFVPEGRKVIYNQLRTFLKSRPRTQSVLEKRPPGQNMTISWPEFITFVSNYGSKNTHWLPYIEACFPCYIKYDVIVKFETFNEDSERFLRLIKAPETLHFPKQSRKANSSILKEYWKKIHPNAYPAFYFRYGQDYDLFGYDKVELFKGNK</sequence>
<keyword evidence="7" id="KW-0472">Membrane</keyword>
<dbReference type="InterPro" id="IPR018011">
    <property type="entry name" value="Carb_sulfotrans_8-10"/>
</dbReference>
<dbReference type="EMBL" id="JAXCGZ010020769">
    <property type="protein sequence ID" value="KAK7065511.1"/>
    <property type="molecule type" value="Genomic_DNA"/>
</dbReference>
<dbReference type="GO" id="GO:0000139">
    <property type="term" value="C:Golgi membrane"/>
    <property type="evidence" value="ECO:0007669"/>
    <property type="project" value="UniProtKB-SubCell"/>
</dbReference>
<dbReference type="InterPro" id="IPR005331">
    <property type="entry name" value="Sulfotransferase"/>
</dbReference>
<evidence type="ECO:0000256" key="5">
    <source>
        <dbReference type="ARBA" id="ARBA00022989"/>
    </source>
</evidence>
<evidence type="ECO:0000256" key="8">
    <source>
        <dbReference type="ARBA" id="ARBA00023180"/>
    </source>
</evidence>
<dbReference type="GO" id="GO:0016051">
    <property type="term" value="P:carbohydrate biosynthetic process"/>
    <property type="evidence" value="ECO:0007669"/>
    <property type="project" value="InterPro"/>
</dbReference>
<dbReference type="GO" id="GO:0008146">
    <property type="term" value="F:sulfotransferase activity"/>
    <property type="evidence" value="ECO:0007669"/>
    <property type="project" value="InterPro"/>
</dbReference>
<name>A0AAN8ZRG4_HALRR</name>
<evidence type="ECO:0000256" key="4">
    <source>
        <dbReference type="ARBA" id="ARBA00022692"/>
    </source>
</evidence>
<evidence type="ECO:0000256" key="9">
    <source>
        <dbReference type="RuleBase" id="RU364020"/>
    </source>
</evidence>
<evidence type="ECO:0000256" key="6">
    <source>
        <dbReference type="ARBA" id="ARBA00023034"/>
    </source>
</evidence>
<dbReference type="PANTHER" id="PTHR12137">
    <property type="entry name" value="CARBOHYDRATE SULFOTRANSFERASE"/>
    <property type="match status" value="1"/>
</dbReference>
<comment type="subcellular location">
    <subcellularLocation>
        <location evidence="1 9">Golgi apparatus membrane</location>
        <topology evidence="1 9">Single-pass type II membrane protein</topology>
    </subcellularLocation>
</comment>
<evidence type="ECO:0000256" key="10">
    <source>
        <dbReference type="SAM" id="MobiDB-lite"/>
    </source>
</evidence>
<comment type="caution">
    <text evidence="11">The sequence shown here is derived from an EMBL/GenBank/DDBJ whole genome shotgun (WGS) entry which is preliminary data.</text>
</comment>
<keyword evidence="6 9" id="KW-0333">Golgi apparatus</keyword>
<proteinExistence type="inferred from homology"/>
<keyword evidence="12" id="KW-1185">Reference proteome</keyword>
<dbReference type="AlphaFoldDB" id="A0AAN8ZRG4"/>
<keyword evidence="9" id="KW-0119">Carbohydrate metabolism</keyword>
<dbReference type="PANTHER" id="PTHR12137:SF54">
    <property type="entry name" value="CARBOHYDRATE SULFOTRANSFERASE"/>
    <property type="match status" value="1"/>
</dbReference>
<feature type="region of interest" description="Disordered" evidence="10">
    <location>
        <begin position="59"/>
        <end position="88"/>
    </location>
</feature>
<keyword evidence="8 9" id="KW-0325">Glycoprotein</keyword>
<organism evidence="11 12">
    <name type="scientific">Halocaridina rubra</name>
    <name type="common">Hawaiian red shrimp</name>
    <dbReference type="NCBI Taxonomy" id="373956"/>
    <lineage>
        <taxon>Eukaryota</taxon>
        <taxon>Metazoa</taxon>
        <taxon>Ecdysozoa</taxon>
        <taxon>Arthropoda</taxon>
        <taxon>Crustacea</taxon>
        <taxon>Multicrustacea</taxon>
        <taxon>Malacostraca</taxon>
        <taxon>Eumalacostraca</taxon>
        <taxon>Eucarida</taxon>
        <taxon>Decapoda</taxon>
        <taxon>Pleocyemata</taxon>
        <taxon>Caridea</taxon>
        <taxon>Atyoidea</taxon>
        <taxon>Atyidae</taxon>
        <taxon>Halocaridina</taxon>
    </lineage>
</organism>
<reference evidence="11 12" key="1">
    <citation type="submission" date="2023-11" db="EMBL/GenBank/DDBJ databases">
        <title>Halocaridina rubra genome assembly.</title>
        <authorList>
            <person name="Smith C."/>
        </authorList>
    </citation>
    <scope>NUCLEOTIDE SEQUENCE [LARGE SCALE GENOMIC DNA]</scope>
    <source>
        <strain evidence="11">EP-1</strain>
        <tissue evidence="11">Whole</tissue>
    </source>
</reference>
<evidence type="ECO:0000313" key="12">
    <source>
        <dbReference type="Proteomes" id="UP001381693"/>
    </source>
</evidence>
<dbReference type="Proteomes" id="UP001381693">
    <property type="component" value="Unassembled WGS sequence"/>
</dbReference>
<feature type="compositionally biased region" description="Polar residues" evidence="10">
    <location>
        <begin position="60"/>
        <end position="70"/>
    </location>
</feature>
<evidence type="ECO:0000256" key="1">
    <source>
        <dbReference type="ARBA" id="ARBA00004323"/>
    </source>
</evidence>